<accession>A0A3F3H5W2</accession>
<reference evidence="2 3" key="1">
    <citation type="journal article" date="2015" name="BMC Genomics">
        <title>Comparative genomics of Fructobacillus spp. and Leuconostoc spp. reveals niche-specific evolution of Fructobacillus spp.</title>
        <authorList>
            <person name="Endo A."/>
            <person name="Tanizawa Y."/>
            <person name="Tanaka N."/>
            <person name="Maeno S."/>
            <person name="Kumar H."/>
            <person name="Shiwa Y."/>
            <person name="Okada S."/>
            <person name="Yoshikawa H."/>
            <person name="Dicks L."/>
            <person name="Nakagawa J."/>
            <person name="Arita M."/>
        </authorList>
    </citation>
    <scope>NUCLEOTIDE SEQUENCE [LARGE SCALE GENOMIC DNA]</scope>
    <source>
        <strain evidence="2 3">DSM 15468</strain>
    </source>
</reference>
<evidence type="ECO:0000259" key="1">
    <source>
        <dbReference type="SMART" id="SM00471"/>
    </source>
</evidence>
<feature type="domain" description="HD/PDEase" evidence="1">
    <location>
        <begin position="20"/>
        <end position="140"/>
    </location>
</feature>
<dbReference type="AlphaFoldDB" id="A0A3F3H5W2"/>
<name>A0A3F3H5W2_9LACO</name>
<gene>
    <name evidence="2" type="ORF">FPFC_050470</name>
</gene>
<dbReference type="InterPro" id="IPR006674">
    <property type="entry name" value="HD_domain"/>
</dbReference>
<proteinExistence type="predicted"/>
<keyword evidence="3" id="KW-1185">Reference proteome</keyword>
<dbReference type="SMART" id="SM00471">
    <property type="entry name" value="HDc"/>
    <property type="match status" value="1"/>
</dbReference>
<evidence type="ECO:0000313" key="2">
    <source>
        <dbReference type="EMBL" id="GAP03230.1"/>
    </source>
</evidence>
<dbReference type="Pfam" id="PF01966">
    <property type="entry name" value="HD"/>
    <property type="match status" value="1"/>
</dbReference>
<dbReference type="RefSeq" id="WP_059378740.1">
    <property type="nucleotide sequence ID" value="NZ_DF968067.1"/>
</dbReference>
<sequence length="226" mass="24754">MPVDLTAIKDFAEQTLTGDASGHDYLHAGQVARLAVSLYEDDHGQLDEQDFAILVAAALLHDTIDDKVVSDVIAQQDKVETLLQQSGIAPIGQAIVAETITHLSYSANLEKHYDLSELGQYVQDADRLEAIGAIGIARTFAYGGQKGHPIYDPAIKPVALQDKAQYRSHQTTTINHFYEKLLKLADQLNTPAGKTEGNRRTAFMEGFLTEFNRETGALSDPAFKVQ</sequence>
<evidence type="ECO:0000313" key="3">
    <source>
        <dbReference type="Proteomes" id="UP000061227"/>
    </source>
</evidence>
<dbReference type="STRING" id="220714.SAMN05660469_0991"/>
<protein>
    <submittedName>
        <fullName evidence="2">HD domain-containing protein</fullName>
    </submittedName>
</protein>
<dbReference type="Proteomes" id="UP000061227">
    <property type="component" value="Unassembled WGS sequence"/>
</dbReference>
<dbReference type="EMBL" id="DF968067">
    <property type="protein sequence ID" value="GAP03230.1"/>
    <property type="molecule type" value="Genomic_DNA"/>
</dbReference>
<dbReference type="PANTHER" id="PTHR33594">
    <property type="entry name" value="SUPERFAMILY HYDROLASE, PUTATIVE (AFU_ORTHOLOGUE AFUA_1G03035)-RELATED"/>
    <property type="match status" value="1"/>
</dbReference>
<dbReference type="PANTHER" id="PTHR33594:SF1">
    <property type="entry name" value="HD_PDEASE DOMAIN-CONTAINING PROTEIN"/>
    <property type="match status" value="1"/>
</dbReference>
<dbReference type="Gene3D" id="1.10.472.50">
    <property type="entry name" value="HD-domain/PDEase-like"/>
    <property type="match status" value="1"/>
</dbReference>
<organism evidence="2 3">
    <name type="scientific">Fructobacillus pseudoficulneus</name>
    <dbReference type="NCBI Taxonomy" id="220714"/>
    <lineage>
        <taxon>Bacteria</taxon>
        <taxon>Bacillati</taxon>
        <taxon>Bacillota</taxon>
        <taxon>Bacilli</taxon>
        <taxon>Lactobacillales</taxon>
        <taxon>Lactobacillaceae</taxon>
        <taxon>Fructobacillus</taxon>
    </lineage>
</organism>
<dbReference type="Gene3D" id="1.20.58.1910">
    <property type="match status" value="1"/>
</dbReference>
<dbReference type="SUPFAM" id="SSF109604">
    <property type="entry name" value="HD-domain/PDEase-like"/>
    <property type="match status" value="1"/>
</dbReference>
<dbReference type="OrthoDB" id="9797344at2"/>
<dbReference type="InterPro" id="IPR003607">
    <property type="entry name" value="HD/PDEase_dom"/>
</dbReference>
<dbReference type="CDD" id="cd00077">
    <property type="entry name" value="HDc"/>
    <property type="match status" value="1"/>
</dbReference>